<comment type="caution">
    <text evidence="5">The sequence shown here is derived from an EMBL/GenBank/DDBJ whole genome shotgun (WGS) entry which is preliminary data.</text>
</comment>
<accession>A0A8H7ZL63</accession>
<dbReference type="OrthoDB" id="413436at2759"/>
<comment type="similarity">
    <text evidence="1">Belongs to the universal ribosomal protein uS14 family.</text>
</comment>
<dbReference type="PANTHER" id="PTHR19836:SF19">
    <property type="entry name" value="SMALL RIBOSOMAL SUBUNIT PROTEIN US14M"/>
    <property type="match status" value="1"/>
</dbReference>
<dbReference type="GO" id="GO:0003735">
    <property type="term" value="F:structural constituent of ribosome"/>
    <property type="evidence" value="ECO:0007669"/>
    <property type="project" value="InterPro"/>
</dbReference>
<keyword evidence="3" id="KW-0687">Ribonucleoprotein</keyword>
<gene>
    <name evidence="5" type="ORF">BJ554DRAFT_5233</name>
</gene>
<dbReference type="InterPro" id="IPR001209">
    <property type="entry name" value="Ribosomal_uS14"/>
</dbReference>
<reference evidence="5 6" key="1">
    <citation type="journal article" name="Sci. Rep.">
        <title>Genome-scale phylogenetic analyses confirm Olpidium as the closest living zoosporic fungus to the non-flagellated, terrestrial fungi.</title>
        <authorList>
            <person name="Chang Y."/>
            <person name="Rochon D."/>
            <person name="Sekimoto S."/>
            <person name="Wang Y."/>
            <person name="Chovatia M."/>
            <person name="Sandor L."/>
            <person name="Salamov A."/>
            <person name="Grigoriev I.V."/>
            <person name="Stajich J.E."/>
            <person name="Spatafora J.W."/>
        </authorList>
    </citation>
    <scope>NUCLEOTIDE SEQUENCE [LARGE SCALE GENOMIC DNA]</scope>
    <source>
        <strain evidence="5">S191</strain>
    </source>
</reference>
<dbReference type="Gene3D" id="1.10.287.1480">
    <property type="match status" value="1"/>
</dbReference>
<keyword evidence="6" id="KW-1185">Reference proteome</keyword>
<keyword evidence="2" id="KW-0689">Ribosomal protein</keyword>
<evidence type="ECO:0000313" key="5">
    <source>
        <dbReference type="EMBL" id="KAG5455367.1"/>
    </source>
</evidence>
<organism evidence="5 6">
    <name type="scientific">Olpidium bornovanus</name>
    <dbReference type="NCBI Taxonomy" id="278681"/>
    <lineage>
        <taxon>Eukaryota</taxon>
        <taxon>Fungi</taxon>
        <taxon>Fungi incertae sedis</taxon>
        <taxon>Olpidiomycota</taxon>
        <taxon>Olpidiomycotina</taxon>
        <taxon>Olpidiomycetes</taxon>
        <taxon>Olpidiales</taxon>
        <taxon>Olpidiaceae</taxon>
        <taxon>Olpidium</taxon>
    </lineage>
</organism>
<dbReference type="Proteomes" id="UP000673691">
    <property type="component" value="Unassembled WGS sequence"/>
</dbReference>
<name>A0A8H7ZL63_9FUNG</name>
<evidence type="ECO:0000313" key="6">
    <source>
        <dbReference type="Proteomes" id="UP000673691"/>
    </source>
</evidence>
<dbReference type="SUPFAM" id="SSF57716">
    <property type="entry name" value="Glucocorticoid receptor-like (DNA-binding domain)"/>
    <property type="match status" value="1"/>
</dbReference>
<dbReference type="Pfam" id="PF00253">
    <property type="entry name" value="Ribosomal_S14"/>
    <property type="match status" value="1"/>
</dbReference>
<feature type="region of interest" description="Disordered" evidence="4">
    <location>
        <begin position="119"/>
        <end position="139"/>
    </location>
</feature>
<proteinExistence type="inferred from homology"/>
<sequence>MPRHIVYRDMTLRACVAATEVARRAVKFVARNTLLPARLRVKAQLELNSFPRWTRPSGIRDRCVLSGRGSQIIGDFKLNKNMFRVLAKRKQLPGVHEFRPKRDDLRQLEIVQEWKTHHNKMKALGKAPSESGLRLKGNR</sequence>
<evidence type="ECO:0000256" key="1">
    <source>
        <dbReference type="ARBA" id="ARBA00009083"/>
    </source>
</evidence>
<dbReference type="AlphaFoldDB" id="A0A8H7ZL63"/>
<protein>
    <submittedName>
        <fullName evidence="5">Uncharacterized protein</fullName>
    </submittedName>
</protein>
<dbReference type="GO" id="GO:0006412">
    <property type="term" value="P:translation"/>
    <property type="evidence" value="ECO:0007669"/>
    <property type="project" value="InterPro"/>
</dbReference>
<dbReference type="PANTHER" id="PTHR19836">
    <property type="entry name" value="30S RIBOSOMAL PROTEIN S14"/>
    <property type="match status" value="1"/>
</dbReference>
<evidence type="ECO:0000256" key="3">
    <source>
        <dbReference type="ARBA" id="ARBA00023274"/>
    </source>
</evidence>
<dbReference type="EMBL" id="JAEFCI010013490">
    <property type="protein sequence ID" value="KAG5455367.1"/>
    <property type="molecule type" value="Genomic_DNA"/>
</dbReference>
<evidence type="ECO:0000256" key="4">
    <source>
        <dbReference type="SAM" id="MobiDB-lite"/>
    </source>
</evidence>
<dbReference type="GO" id="GO:0005763">
    <property type="term" value="C:mitochondrial small ribosomal subunit"/>
    <property type="evidence" value="ECO:0007669"/>
    <property type="project" value="TreeGrafter"/>
</dbReference>
<evidence type="ECO:0000256" key="2">
    <source>
        <dbReference type="ARBA" id="ARBA00022980"/>
    </source>
</evidence>